<evidence type="ECO:0000313" key="1">
    <source>
        <dbReference type="EMBL" id="TGO47452.1"/>
    </source>
</evidence>
<sequence>MLGGVSCCFCLKNNPSPAELCDWCKAVLPAHDTIERITIQRGGAQRVTTVTHEGRVPLWMHKSRSNQDENGNEKDKWPMCMMVQIEVFGMKCLVVISEDSTRGVKFSAIRDLTYPELKNKVEAVKLAY</sequence>
<accession>A0A4Z1HJM4</accession>
<keyword evidence="2" id="KW-1185">Reference proteome</keyword>
<name>A0A4Z1HJM4_9HELO</name>
<reference evidence="1 2" key="1">
    <citation type="submission" date="2017-12" db="EMBL/GenBank/DDBJ databases">
        <title>Comparative genomics of Botrytis spp.</title>
        <authorList>
            <person name="Valero-Jimenez C.A."/>
            <person name="Tapia P."/>
            <person name="Veloso J."/>
            <person name="Silva-Moreno E."/>
            <person name="Staats M."/>
            <person name="Valdes J.H."/>
            <person name="Van Kan J.A.L."/>
        </authorList>
    </citation>
    <scope>NUCLEOTIDE SEQUENCE [LARGE SCALE GENOMIC DNA]</scope>
    <source>
        <strain evidence="1 2">MUCL11595</strain>
    </source>
</reference>
<comment type="caution">
    <text evidence="1">The sequence shown here is derived from an EMBL/GenBank/DDBJ whole genome shotgun (WGS) entry which is preliminary data.</text>
</comment>
<evidence type="ECO:0000313" key="2">
    <source>
        <dbReference type="Proteomes" id="UP000297527"/>
    </source>
</evidence>
<dbReference type="Proteomes" id="UP000297527">
    <property type="component" value="Unassembled WGS sequence"/>
</dbReference>
<dbReference type="OrthoDB" id="3514695at2759"/>
<gene>
    <name evidence="1" type="ORF">BCON_0277g00120</name>
</gene>
<dbReference type="AlphaFoldDB" id="A0A4Z1HJM4"/>
<dbReference type="EMBL" id="PQXN01000276">
    <property type="protein sequence ID" value="TGO47452.1"/>
    <property type="molecule type" value="Genomic_DNA"/>
</dbReference>
<organism evidence="1 2">
    <name type="scientific">Botryotinia convoluta</name>
    <dbReference type="NCBI Taxonomy" id="54673"/>
    <lineage>
        <taxon>Eukaryota</taxon>
        <taxon>Fungi</taxon>
        <taxon>Dikarya</taxon>
        <taxon>Ascomycota</taxon>
        <taxon>Pezizomycotina</taxon>
        <taxon>Leotiomycetes</taxon>
        <taxon>Helotiales</taxon>
        <taxon>Sclerotiniaceae</taxon>
        <taxon>Botryotinia</taxon>
    </lineage>
</organism>
<proteinExistence type="predicted"/>
<protein>
    <submittedName>
        <fullName evidence="1">Uncharacterized protein</fullName>
    </submittedName>
</protein>